<reference evidence="7 8" key="1">
    <citation type="submission" date="2024-07" db="EMBL/GenBank/DDBJ databases">
        <title>Genomic Encyclopedia of Type Strains, Phase V (KMG-V): Genome sequencing to study the core and pangenomes of soil and plant-associated prokaryotes.</title>
        <authorList>
            <person name="Whitman W."/>
        </authorList>
    </citation>
    <scope>NUCLEOTIDE SEQUENCE [LARGE SCALE GENOMIC DNA]</scope>
    <source>
        <strain evidence="7 8">USDA 415</strain>
    </source>
</reference>
<evidence type="ECO:0000313" key="7">
    <source>
        <dbReference type="EMBL" id="MEY9319146.1"/>
    </source>
</evidence>
<sequence>MASSSSSSGNADPKRQRALPVPKGVADAKTFTPDSSIASDVIPSANFGDRANGRQPDMIVLHYTGMPDVEGAITQLCTAGTEVSAHYIVLEDGRIVQCVPESKRAWHAGVSAWAGDDDINSCSIGVEIVNRGHDWGYPDFPLRQIAAVIALCRGIMLRRKIVSHRVLGHSDVAPARKKDPGEKFPWHSLANSGVGHWVQPAPIVRGDALQLGAISDSVSNMQPPRSGATATTSRPTASSTARPWRSSPPSSATSARSASTGSPTAPPWRRCMRCSRACRRMRRRRSRRARLASVGHCEEPCIFRPSVHARWNFSAYAVFVAGAVRVEIRPCSKH</sequence>
<keyword evidence="3" id="KW-0378">Hydrolase</keyword>
<feature type="compositionally biased region" description="Low complexity" evidence="5">
    <location>
        <begin position="225"/>
        <end position="268"/>
    </location>
</feature>
<evidence type="ECO:0000256" key="5">
    <source>
        <dbReference type="SAM" id="MobiDB-lite"/>
    </source>
</evidence>
<feature type="region of interest" description="Disordered" evidence="5">
    <location>
        <begin position="217"/>
        <end position="268"/>
    </location>
</feature>
<dbReference type="InterPro" id="IPR002502">
    <property type="entry name" value="Amidase_domain"/>
</dbReference>
<dbReference type="Proteomes" id="UP001565471">
    <property type="component" value="Unassembled WGS sequence"/>
</dbReference>
<organism evidence="7 8">
    <name type="scientific">Bradyrhizobium elkanii</name>
    <dbReference type="NCBI Taxonomy" id="29448"/>
    <lineage>
        <taxon>Bacteria</taxon>
        <taxon>Pseudomonadati</taxon>
        <taxon>Pseudomonadota</taxon>
        <taxon>Alphaproteobacteria</taxon>
        <taxon>Hyphomicrobiales</taxon>
        <taxon>Nitrobacteraceae</taxon>
        <taxon>Bradyrhizobium</taxon>
    </lineage>
</organism>
<dbReference type="SMART" id="SM00644">
    <property type="entry name" value="Ami_2"/>
    <property type="match status" value="1"/>
</dbReference>
<name>A0ABV4F775_BRAEL</name>
<accession>A0ABV4F775</accession>
<evidence type="ECO:0000256" key="3">
    <source>
        <dbReference type="ARBA" id="ARBA00022801"/>
    </source>
</evidence>
<comment type="catalytic activity">
    <reaction evidence="1">
        <text>Hydrolyzes the link between N-acetylmuramoyl residues and L-amino acid residues in certain cell-wall glycopeptides.</text>
        <dbReference type="EC" id="3.5.1.28"/>
    </reaction>
</comment>
<dbReference type="InterPro" id="IPR036505">
    <property type="entry name" value="Amidase/PGRP_sf"/>
</dbReference>
<dbReference type="PANTHER" id="PTHR30417:SF1">
    <property type="entry name" value="N-ACETYLMURAMOYL-L-ALANINE AMIDASE AMID"/>
    <property type="match status" value="1"/>
</dbReference>
<dbReference type="SUPFAM" id="SSF55846">
    <property type="entry name" value="N-acetylmuramoyl-L-alanine amidase-like"/>
    <property type="match status" value="1"/>
</dbReference>
<dbReference type="PANTHER" id="PTHR30417">
    <property type="entry name" value="N-ACETYLMURAMOYL-L-ALANINE AMIDASE AMID"/>
    <property type="match status" value="1"/>
</dbReference>
<evidence type="ECO:0000256" key="1">
    <source>
        <dbReference type="ARBA" id="ARBA00001561"/>
    </source>
</evidence>
<evidence type="ECO:0000313" key="8">
    <source>
        <dbReference type="Proteomes" id="UP001565471"/>
    </source>
</evidence>
<comment type="caution">
    <text evidence="7">The sequence shown here is derived from an EMBL/GenBank/DDBJ whole genome shotgun (WGS) entry which is preliminary data.</text>
</comment>
<feature type="region of interest" description="Disordered" evidence="5">
    <location>
        <begin position="1"/>
        <end position="26"/>
    </location>
</feature>
<dbReference type="EC" id="3.5.1.28" evidence="2"/>
<dbReference type="Pfam" id="PF01510">
    <property type="entry name" value="Amidase_2"/>
    <property type="match status" value="1"/>
</dbReference>
<dbReference type="InterPro" id="IPR051206">
    <property type="entry name" value="NAMLAA_amidase_2"/>
</dbReference>
<dbReference type="Gene3D" id="3.40.80.10">
    <property type="entry name" value="Peptidoglycan recognition protein-like"/>
    <property type="match status" value="1"/>
</dbReference>
<evidence type="ECO:0000259" key="6">
    <source>
        <dbReference type="SMART" id="SM00644"/>
    </source>
</evidence>
<proteinExistence type="predicted"/>
<gene>
    <name evidence="7" type="ORF">ABIF29_005945</name>
</gene>
<keyword evidence="4" id="KW-0961">Cell wall biogenesis/degradation</keyword>
<evidence type="ECO:0000256" key="4">
    <source>
        <dbReference type="ARBA" id="ARBA00023316"/>
    </source>
</evidence>
<evidence type="ECO:0000256" key="2">
    <source>
        <dbReference type="ARBA" id="ARBA00011901"/>
    </source>
</evidence>
<protein>
    <recommendedName>
        <fullName evidence="2">N-acetylmuramoyl-L-alanine amidase</fullName>
        <ecNumber evidence="2">3.5.1.28</ecNumber>
    </recommendedName>
</protein>
<feature type="domain" description="N-acetylmuramoyl-L-alanine amidase" evidence="6">
    <location>
        <begin position="44"/>
        <end position="181"/>
    </location>
</feature>
<dbReference type="CDD" id="cd06583">
    <property type="entry name" value="PGRP"/>
    <property type="match status" value="1"/>
</dbReference>
<dbReference type="EMBL" id="JBGBZA010000002">
    <property type="protein sequence ID" value="MEY9319146.1"/>
    <property type="molecule type" value="Genomic_DNA"/>
</dbReference>
<keyword evidence="8" id="KW-1185">Reference proteome</keyword>